<sequence length="209" mass="23204">MTFKGELGMKFKFTKKGLMTAALGLSLIGGGTFAYFSDSVKTQNTFAAGTLDLAVNPNVVVDIGNLKPGDEIYREFTLENNGSLYIYKVLLDTKYTVEDWKQDNTDDFAKHIKVTIMYNTSSASVPVVETTLYDLQNQKPDLTAIDEFAGSNKVPDGIKAGGKEKMFVLFEFVDNGQDQNQFQGDKLKVDWTFNAEQTAGTYNDDVHNN</sequence>
<keyword evidence="2" id="KW-1185">Reference proteome</keyword>
<dbReference type="Pfam" id="PF12389">
    <property type="entry name" value="Peptidase_M73"/>
    <property type="match status" value="1"/>
</dbReference>
<reference evidence="1 2" key="1">
    <citation type="submission" date="2024-11" db="EMBL/GenBank/DDBJ databases">
        <authorList>
            <person name="Lucas J.A."/>
        </authorList>
    </citation>
    <scope>NUCLEOTIDE SEQUENCE [LARGE SCALE GENOMIC DNA]</scope>
    <source>
        <strain evidence="1 2">Z 5.4</strain>
    </source>
</reference>
<organism evidence="1 2">
    <name type="scientific">Bacillus salipaludis</name>
    <dbReference type="NCBI Taxonomy" id="2547811"/>
    <lineage>
        <taxon>Bacteria</taxon>
        <taxon>Bacillati</taxon>
        <taxon>Bacillota</taxon>
        <taxon>Bacilli</taxon>
        <taxon>Bacillales</taxon>
        <taxon>Bacillaceae</taxon>
        <taxon>Bacillus</taxon>
    </lineage>
</organism>
<accession>A0ABW8RGW5</accession>
<evidence type="ECO:0000313" key="1">
    <source>
        <dbReference type="EMBL" id="MFK9091974.1"/>
    </source>
</evidence>
<evidence type="ECO:0000313" key="2">
    <source>
        <dbReference type="Proteomes" id="UP001623041"/>
    </source>
</evidence>
<dbReference type="InterPro" id="IPR023833">
    <property type="entry name" value="Signal_pept_SipW-depend-type"/>
</dbReference>
<gene>
    <name evidence="1" type="ORF">ACJEBI_10825</name>
</gene>
<dbReference type="EMBL" id="JBJHQH010000006">
    <property type="protein sequence ID" value="MFK9091974.1"/>
    <property type="molecule type" value="Genomic_DNA"/>
</dbReference>
<proteinExistence type="predicted"/>
<dbReference type="Proteomes" id="UP001623041">
    <property type="component" value="Unassembled WGS sequence"/>
</dbReference>
<comment type="caution">
    <text evidence="1">The sequence shown here is derived from an EMBL/GenBank/DDBJ whole genome shotgun (WGS) entry which is preliminary data.</text>
</comment>
<dbReference type="InterPro" id="IPR022121">
    <property type="entry name" value="Peptidase_M73_camelysin"/>
</dbReference>
<name>A0ABW8RGW5_9BACI</name>
<dbReference type="NCBIfam" id="TIGR04088">
    <property type="entry name" value="cognate_SipW"/>
    <property type="match status" value="1"/>
</dbReference>
<dbReference type="RefSeq" id="WP_406580617.1">
    <property type="nucleotide sequence ID" value="NZ_JBJHQH010000006.1"/>
</dbReference>
<protein>
    <submittedName>
        <fullName evidence="1">TasA family protein</fullName>
    </submittedName>
</protein>